<dbReference type="InterPro" id="IPR007137">
    <property type="entry name" value="DUF348"/>
</dbReference>
<reference evidence="3 4" key="1">
    <citation type="submission" date="2017-06" db="EMBL/GenBank/DDBJ databases">
        <title>Draft genome sequence of anaerobic fermentative bacterium Anaeromicrobium sediminis DY2726D isolated from West Pacific Ocean sediments.</title>
        <authorList>
            <person name="Zeng X."/>
        </authorList>
    </citation>
    <scope>NUCLEOTIDE SEQUENCE [LARGE SCALE GENOMIC DNA]</scope>
    <source>
        <strain evidence="3 4">DY2726D</strain>
    </source>
</reference>
<sequence length="336" mass="37440">MNIKHKKANRLLVLVFILSIVAVGYANYEKVTVEDGNRKIVVSGFMNTVEDTLEKGKINLNAYDKISAPLDSKLSKNMKIIINRAKPIDIVIDKKEEVIMSANTKVSDILMEHGVEIGPNDEVTPALEGSIGEEKEIKIVKILEKSLKVEEEIDYKSIIKYNDDMDKGKVNLITKGEKGKKVIEYKVVYKNGEEIFREMLAEEVLAEPRDEVVEKGTVQYVATSRGNQRVKKVIKMTATAYDLSYESCGKNPGDKYYGITRSGTKARPGVVAVDPRVIPLGSKLYVKALDGTKDYGFASAEDTGGAIKGNKIDLFIADSKEVYKYGRRPVMVYVLE</sequence>
<dbReference type="Gene3D" id="2.40.40.10">
    <property type="entry name" value="RlpA-like domain"/>
    <property type="match status" value="1"/>
</dbReference>
<dbReference type="PANTHER" id="PTHR39160:SF4">
    <property type="entry name" value="RESUSCITATION-PROMOTING FACTOR RPFB"/>
    <property type="match status" value="1"/>
</dbReference>
<evidence type="ECO:0000256" key="1">
    <source>
        <dbReference type="ARBA" id="ARBA00022729"/>
    </source>
</evidence>
<dbReference type="OrthoDB" id="9798935at2"/>
<feature type="domain" description="G5" evidence="2">
    <location>
        <begin position="139"/>
        <end position="219"/>
    </location>
</feature>
<keyword evidence="1" id="KW-0732">Signal</keyword>
<evidence type="ECO:0000259" key="2">
    <source>
        <dbReference type="PROSITE" id="PS51109"/>
    </source>
</evidence>
<dbReference type="AlphaFoldDB" id="A0A267MF92"/>
<dbReference type="InterPro" id="IPR010611">
    <property type="entry name" value="3D_dom"/>
</dbReference>
<proteinExistence type="predicted"/>
<dbReference type="Pfam" id="PF03990">
    <property type="entry name" value="DUF348"/>
    <property type="match status" value="2"/>
</dbReference>
<evidence type="ECO:0000313" key="3">
    <source>
        <dbReference type="EMBL" id="PAB58062.1"/>
    </source>
</evidence>
<comment type="caution">
    <text evidence="3">The sequence shown here is derived from an EMBL/GenBank/DDBJ whole genome shotgun (WGS) entry which is preliminary data.</text>
</comment>
<dbReference type="Gene3D" id="2.20.230.10">
    <property type="entry name" value="Resuscitation-promoting factor rpfb"/>
    <property type="match status" value="1"/>
</dbReference>
<dbReference type="Proteomes" id="UP000216024">
    <property type="component" value="Unassembled WGS sequence"/>
</dbReference>
<dbReference type="Pfam" id="PF07501">
    <property type="entry name" value="G5"/>
    <property type="match status" value="1"/>
</dbReference>
<name>A0A267MF92_9FIRM</name>
<dbReference type="GO" id="GO:0009254">
    <property type="term" value="P:peptidoglycan turnover"/>
    <property type="evidence" value="ECO:0007669"/>
    <property type="project" value="InterPro"/>
</dbReference>
<dbReference type="InterPro" id="IPR036908">
    <property type="entry name" value="RlpA-like_sf"/>
</dbReference>
<dbReference type="PROSITE" id="PS51109">
    <property type="entry name" value="G5"/>
    <property type="match status" value="1"/>
</dbReference>
<dbReference type="SUPFAM" id="SSF50685">
    <property type="entry name" value="Barwin-like endoglucanases"/>
    <property type="match status" value="1"/>
</dbReference>
<dbReference type="PANTHER" id="PTHR39160">
    <property type="entry name" value="CELL WALL-BINDING PROTEIN YOCH"/>
    <property type="match status" value="1"/>
</dbReference>
<dbReference type="SMART" id="SM01208">
    <property type="entry name" value="G5"/>
    <property type="match status" value="1"/>
</dbReference>
<protein>
    <recommendedName>
        <fullName evidence="2">G5 domain-containing protein</fullName>
    </recommendedName>
</protein>
<evidence type="ECO:0000313" key="4">
    <source>
        <dbReference type="Proteomes" id="UP000216024"/>
    </source>
</evidence>
<dbReference type="Pfam" id="PF06725">
    <property type="entry name" value="3D"/>
    <property type="match status" value="1"/>
</dbReference>
<organism evidence="3 4">
    <name type="scientific">Anaeromicrobium sediminis</name>
    <dbReference type="NCBI Taxonomy" id="1478221"/>
    <lineage>
        <taxon>Bacteria</taxon>
        <taxon>Bacillati</taxon>
        <taxon>Bacillota</taxon>
        <taxon>Clostridia</taxon>
        <taxon>Peptostreptococcales</taxon>
        <taxon>Thermotaleaceae</taxon>
        <taxon>Anaeromicrobium</taxon>
    </lineage>
</organism>
<gene>
    <name evidence="3" type="ORF">CCE28_17150</name>
</gene>
<dbReference type="InterPro" id="IPR011098">
    <property type="entry name" value="G5_dom"/>
</dbReference>
<accession>A0A267MF92</accession>
<dbReference type="InterPro" id="IPR051933">
    <property type="entry name" value="Resuscitation_pf_RpfB"/>
</dbReference>
<dbReference type="CDD" id="cd22786">
    <property type="entry name" value="DPBB_YuiC-like"/>
    <property type="match status" value="1"/>
</dbReference>
<dbReference type="RefSeq" id="WP_095134955.1">
    <property type="nucleotide sequence ID" value="NZ_NIBG01000020.1"/>
</dbReference>
<keyword evidence="4" id="KW-1185">Reference proteome</keyword>
<dbReference type="GO" id="GO:0004553">
    <property type="term" value="F:hydrolase activity, hydrolyzing O-glycosyl compounds"/>
    <property type="evidence" value="ECO:0007669"/>
    <property type="project" value="InterPro"/>
</dbReference>
<dbReference type="GO" id="GO:0019867">
    <property type="term" value="C:outer membrane"/>
    <property type="evidence" value="ECO:0007669"/>
    <property type="project" value="InterPro"/>
</dbReference>
<dbReference type="EMBL" id="NIBG01000020">
    <property type="protein sequence ID" value="PAB58062.1"/>
    <property type="molecule type" value="Genomic_DNA"/>
</dbReference>